<sequence length="102" mass="11689">MYMCTMKLLPLFDRPSPAVAFELCVCGAEALVWVLRLQGCIVEQLIVQLLCRDESTVFIIPFDSRLCLPDLLLFHRLKSASSPQYLLFFSPTHCFKLHVNIN</sequence>
<accession>A0A6A5T9G6</accession>
<evidence type="ECO:0000313" key="2">
    <source>
        <dbReference type="EMBL" id="KAF1950845.1"/>
    </source>
</evidence>
<dbReference type="EMBL" id="ML977022">
    <property type="protein sequence ID" value="KAF1950845.1"/>
    <property type="molecule type" value="Genomic_DNA"/>
</dbReference>
<dbReference type="EMBL" id="ML977046">
    <property type="protein sequence ID" value="KAF1948878.1"/>
    <property type="molecule type" value="Genomic_DNA"/>
</dbReference>
<reference evidence="1" key="1">
    <citation type="journal article" date="2020" name="Stud. Mycol.">
        <title>101 Dothideomycetes genomes: a test case for predicting lifestyles and emergence of pathogens.</title>
        <authorList>
            <person name="Haridas S."/>
            <person name="Albert R."/>
            <person name="Binder M."/>
            <person name="Bloem J."/>
            <person name="Labutti K."/>
            <person name="Salamov A."/>
            <person name="Andreopoulos B."/>
            <person name="Baker S."/>
            <person name="Barry K."/>
            <person name="Bills G."/>
            <person name="Bluhm B."/>
            <person name="Cannon C."/>
            <person name="Castanera R."/>
            <person name="Culley D."/>
            <person name="Daum C."/>
            <person name="Ezra D."/>
            <person name="Gonzalez J."/>
            <person name="Henrissat B."/>
            <person name="Kuo A."/>
            <person name="Liang C."/>
            <person name="Lipzen A."/>
            <person name="Lutzoni F."/>
            <person name="Magnuson J."/>
            <person name="Mondo S."/>
            <person name="Nolan M."/>
            <person name="Ohm R."/>
            <person name="Pangilinan J."/>
            <person name="Park H.-J."/>
            <person name="Ramirez L."/>
            <person name="Alfaro M."/>
            <person name="Sun H."/>
            <person name="Tritt A."/>
            <person name="Yoshinaga Y."/>
            <person name="Zwiers L.-H."/>
            <person name="Turgeon B."/>
            <person name="Goodwin S."/>
            <person name="Spatafora J."/>
            <person name="Crous P."/>
            <person name="Grigoriev I."/>
        </authorList>
    </citation>
    <scope>NUCLEOTIDE SEQUENCE</scope>
    <source>
        <strain evidence="1">CBS 675.92</strain>
    </source>
</reference>
<dbReference type="AlphaFoldDB" id="A0A6A5T9G6"/>
<evidence type="ECO:0000313" key="3">
    <source>
        <dbReference type="Proteomes" id="UP000800035"/>
    </source>
</evidence>
<name>A0A6A5T9G6_9PLEO</name>
<dbReference type="Proteomes" id="UP000800035">
    <property type="component" value="Unassembled WGS sequence"/>
</dbReference>
<protein>
    <submittedName>
        <fullName evidence="1">Uncharacterized protein</fullName>
    </submittedName>
</protein>
<keyword evidence="3" id="KW-1185">Reference proteome</keyword>
<evidence type="ECO:0000313" key="1">
    <source>
        <dbReference type="EMBL" id="KAF1948878.1"/>
    </source>
</evidence>
<organism evidence="1 3">
    <name type="scientific">Byssothecium circinans</name>
    <dbReference type="NCBI Taxonomy" id="147558"/>
    <lineage>
        <taxon>Eukaryota</taxon>
        <taxon>Fungi</taxon>
        <taxon>Dikarya</taxon>
        <taxon>Ascomycota</taxon>
        <taxon>Pezizomycotina</taxon>
        <taxon>Dothideomycetes</taxon>
        <taxon>Pleosporomycetidae</taxon>
        <taxon>Pleosporales</taxon>
        <taxon>Massarineae</taxon>
        <taxon>Massarinaceae</taxon>
        <taxon>Byssothecium</taxon>
    </lineage>
</organism>
<gene>
    <name evidence="2" type="ORF">CC80DRAFT_223578</name>
    <name evidence="1" type="ORF">CC80DRAFT_294915</name>
</gene>
<proteinExistence type="predicted"/>